<name>A0A4P9Y7M9_9FUNG</name>
<evidence type="ECO:0000256" key="1">
    <source>
        <dbReference type="SAM" id="MobiDB-lite"/>
    </source>
</evidence>
<keyword evidence="4" id="KW-1185">Reference proteome</keyword>
<sequence>MYSFTLLATPLVALLAASQAAADLTFTSPSQSQYAIQNSSLKVTWTYSDPVPARISLKLYNVNNVPFQGKLAIGIVSPSDKNFTYNKLSDSWTGDGWVILAEDANSTANATAYGSQSFSIKPIGTDPPAVDSTSSNGDSKSSSASSSFPITHSILALASGSLLASMALVF</sequence>
<reference evidence="4" key="1">
    <citation type="journal article" date="2018" name="Nat. Microbiol.">
        <title>Leveraging single-cell genomics to expand the fungal tree of life.</title>
        <authorList>
            <person name="Ahrendt S.R."/>
            <person name="Quandt C.A."/>
            <person name="Ciobanu D."/>
            <person name="Clum A."/>
            <person name="Salamov A."/>
            <person name="Andreopoulos B."/>
            <person name="Cheng J.F."/>
            <person name="Woyke T."/>
            <person name="Pelin A."/>
            <person name="Henrissat B."/>
            <person name="Reynolds N.K."/>
            <person name="Benny G.L."/>
            <person name="Smith M.E."/>
            <person name="James T.Y."/>
            <person name="Grigoriev I.V."/>
        </authorList>
    </citation>
    <scope>NUCLEOTIDE SEQUENCE [LARGE SCALE GENOMIC DNA]</scope>
</reference>
<gene>
    <name evidence="3" type="ORF">BJ684DRAFT_19625</name>
</gene>
<feature type="signal peptide" evidence="2">
    <location>
        <begin position="1"/>
        <end position="22"/>
    </location>
</feature>
<evidence type="ECO:0000256" key="2">
    <source>
        <dbReference type="SAM" id="SignalP"/>
    </source>
</evidence>
<organism evidence="3 4">
    <name type="scientific">Piptocephalis cylindrospora</name>
    <dbReference type="NCBI Taxonomy" id="1907219"/>
    <lineage>
        <taxon>Eukaryota</taxon>
        <taxon>Fungi</taxon>
        <taxon>Fungi incertae sedis</taxon>
        <taxon>Zoopagomycota</taxon>
        <taxon>Zoopagomycotina</taxon>
        <taxon>Zoopagomycetes</taxon>
        <taxon>Zoopagales</taxon>
        <taxon>Piptocephalidaceae</taxon>
        <taxon>Piptocephalis</taxon>
    </lineage>
</organism>
<evidence type="ECO:0008006" key="5">
    <source>
        <dbReference type="Google" id="ProtNLM"/>
    </source>
</evidence>
<evidence type="ECO:0000313" key="3">
    <source>
        <dbReference type="EMBL" id="RKP13930.1"/>
    </source>
</evidence>
<feature type="region of interest" description="Disordered" evidence="1">
    <location>
        <begin position="125"/>
        <end position="146"/>
    </location>
</feature>
<dbReference type="Proteomes" id="UP000267251">
    <property type="component" value="Unassembled WGS sequence"/>
</dbReference>
<dbReference type="AlphaFoldDB" id="A0A4P9Y7M9"/>
<evidence type="ECO:0000313" key="4">
    <source>
        <dbReference type="Proteomes" id="UP000267251"/>
    </source>
</evidence>
<dbReference type="EMBL" id="KZ987918">
    <property type="protein sequence ID" value="RKP13930.1"/>
    <property type="molecule type" value="Genomic_DNA"/>
</dbReference>
<feature type="chain" id="PRO_5020535701" description="Ser-Thr-rich glycosyl-phosphatidyl-inositol-anchored membrane family-domain-containing protein" evidence="2">
    <location>
        <begin position="23"/>
        <end position="170"/>
    </location>
</feature>
<keyword evidence="2" id="KW-0732">Signal</keyword>
<accession>A0A4P9Y7M9</accession>
<dbReference type="OrthoDB" id="5578483at2759"/>
<proteinExistence type="predicted"/>
<feature type="compositionally biased region" description="Low complexity" evidence="1">
    <location>
        <begin position="132"/>
        <end position="146"/>
    </location>
</feature>
<protein>
    <recommendedName>
        <fullName evidence="5">Ser-Thr-rich glycosyl-phosphatidyl-inositol-anchored membrane family-domain-containing protein</fullName>
    </recommendedName>
</protein>